<keyword evidence="2" id="KW-1185">Reference proteome</keyword>
<sequence length="52" mass="5982">MMASMVFVLRQHFGDDSCCQKFHDVALSVMMMSFNWLCDEGTQNSQDDEEAD</sequence>
<feature type="non-terminal residue" evidence="1">
    <location>
        <position position="52"/>
    </location>
</feature>
<dbReference type="Proteomes" id="UP001497382">
    <property type="component" value="Unassembled WGS sequence"/>
</dbReference>
<evidence type="ECO:0000313" key="1">
    <source>
        <dbReference type="EMBL" id="CAL1300080.1"/>
    </source>
</evidence>
<evidence type="ECO:0000313" key="2">
    <source>
        <dbReference type="Proteomes" id="UP001497382"/>
    </source>
</evidence>
<comment type="caution">
    <text evidence="1">The sequence shown here is derived from an EMBL/GenBank/DDBJ whole genome shotgun (WGS) entry which is preliminary data.</text>
</comment>
<protein>
    <submittedName>
        <fullName evidence="1">Uncharacterized protein</fullName>
    </submittedName>
</protein>
<accession>A0AAV2BVW9</accession>
<name>A0AAV2BVW9_9ARAC</name>
<gene>
    <name evidence="1" type="ORF">LARSCL_LOCUS21731</name>
</gene>
<dbReference type="EMBL" id="CAXIEN010000533">
    <property type="protein sequence ID" value="CAL1300080.1"/>
    <property type="molecule type" value="Genomic_DNA"/>
</dbReference>
<proteinExistence type="predicted"/>
<dbReference type="AlphaFoldDB" id="A0AAV2BVW9"/>
<reference evidence="1 2" key="1">
    <citation type="submission" date="2024-04" db="EMBL/GenBank/DDBJ databases">
        <authorList>
            <person name="Rising A."/>
            <person name="Reimegard J."/>
            <person name="Sonavane S."/>
            <person name="Akerstrom W."/>
            <person name="Nylinder S."/>
            <person name="Hedman E."/>
            <person name="Kallberg Y."/>
        </authorList>
    </citation>
    <scope>NUCLEOTIDE SEQUENCE [LARGE SCALE GENOMIC DNA]</scope>
</reference>
<organism evidence="1 2">
    <name type="scientific">Larinioides sclopetarius</name>
    <dbReference type="NCBI Taxonomy" id="280406"/>
    <lineage>
        <taxon>Eukaryota</taxon>
        <taxon>Metazoa</taxon>
        <taxon>Ecdysozoa</taxon>
        <taxon>Arthropoda</taxon>
        <taxon>Chelicerata</taxon>
        <taxon>Arachnida</taxon>
        <taxon>Araneae</taxon>
        <taxon>Araneomorphae</taxon>
        <taxon>Entelegynae</taxon>
        <taxon>Araneoidea</taxon>
        <taxon>Araneidae</taxon>
        <taxon>Larinioides</taxon>
    </lineage>
</organism>